<evidence type="ECO:0000313" key="7">
    <source>
        <dbReference type="Proteomes" id="UP000792457"/>
    </source>
</evidence>
<dbReference type="OrthoDB" id="498204at2759"/>
<dbReference type="Gene3D" id="3.30.1360.120">
    <property type="entry name" value="Probable tRNA modification gtpase trme, domain 1"/>
    <property type="match status" value="1"/>
</dbReference>
<evidence type="ECO:0000259" key="4">
    <source>
        <dbReference type="Pfam" id="PF08669"/>
    </source>
</evidence>
<dbReference type="AlphaFoldDB" id="A0A8K0NWD5"/>
<dbReference type="Pfam" id="PF08669">
    <property type="entry name" value="GCV_T_C"/>
    <property type="match status" value="1"/>
</dbReference>
<dbReference type="SUPFAM" id="SSF51905">
    <property type="entry name" value="FAD/NAD(P)-binding domain"/>
    <property type="match status" value="1"/>
</dbReference>
<dbReference type="InterPro" id="IPR006076">
    <property type="entry name" value="FAD-dep_OxRdtase"/>
</dbReference>
<dbReference type="Gene3D" id="2.40.30.110">
    <property type="entry name" value="Aminomethyltransferase beta-barrel domains"/>
    <property type="match status" value="1"/>
</dbReference>
<dbReference type="Pfam" id="PF01266">
    <property type="entry name" value="DAO"/>
    <property type="match status" value="1"/>
</dbReference>
<name>A0A8K0NWD5_LADFU</name>
<protein>
    <recommendedName>
        <fullName evidence="8">Dimethylglycine dehydrogenase</fullName>
    </recommendedName>
</protein>
<evidence type="ECO:0000313" key="6">
    <source>
        <dbReference type="EMBL" id="KAG8224406.1"/>
    </source>
</evidence>
<dbReference type="EMBL" id="KZ308195">
    <property type="protein sequence ID" value="KAG8224406.1"/>
    <property type="molecule type" value="Genomic_DNA"/>
</dbReference>
<feature type="domain" description="FAD dependent oxidoreductase" evidence="2">
    <location>
        <begin position="53"/>
        <end position="429"/>
    </location>
</feature>
<dbReference type="Pfam" id="PF01571">
    <property type="entry name" value="GCV_T"/>
    <property type="match status" value="1"/>
</dbReference>
<organism evidence="6 7">
    <name type="scientific">Ladona fulva</name>
    <name type="common">Scarce chaser dragonfly</name>
    <name type="synonym">Libellula fulva</name>
    <dbReference type="NCBI Taxonomy" id="123851"/>
    <lineage>
        <taxon>Eukaryota</taxon>
        <taxon>Metazoa</taxon>
        <taxon>Ecdysozoa</taxon>
        <taxon>Arthropoda</taxon>
        <taxon>Hexapoda</taxon>
        <taxon>Insecta</taxon>
        <taxon>Pterygota</taxon>
        <taxon>Palaeoptera</taxon>
        <taxon>Odonata</taxon>
        <taxon>Epiprocta</taxon>
        <taxon>Anisoptera</taxon>
        <taxon>Libelluloidea</taxon>
        <taxon>Libellulidae</taxon>
        <taxon>Ladona</taxon>
    </lineage>
</organism>
<dbReference type="Proteomes" id="UP000792457">
    <property type="component" value="Unassembled WGS sequence"/>
</dbReference>
<dbReference type="PANTHER" id="PTHR13847">
    <property type="entry name" value="SARCOSINE DEHYDROGENASE-RELATED"/>
    <property type="match status" value="1"/>
</dbReference>
<dbReference type="PANTHER" id="PTHR13847:SF187">
    <property type="entry name" value="DIMETHYLGLYCINE DEHYDROGENASE, MITOCHONDRIAL"/>
    <property type="match status" value="1"/>
</dbReference>
<feature type="domain" description="Aminomethyltransferase C-terminal" evidence="4">
    <location>
        <begin position="701"/>
        <end position="778"/>
    </location>
</feature>
<evidence type="ECO:0000259" key="3">
    <source>
        <dbReference type="Pfam" id="PF01571"/>
    </source>
</evidence>
<dbReference type="GO" id="GO:0005759">
    <property type="term" value="C:mitochondrial matrix"/>
    <property type="evidence" value="ECO:0007669"/>
    <property type="project" value="TreeGrafter"/>
</dbReference>
<feature type="domain" description="FAD dependent oxidoreductase central" evidence="5">
    <location>
        <begin position="432"/>
        <end position="484"/>
    </location>
</feature>
<dbReference type="InterPro" id="IPR013977">
    <property type="entry name" value="GcvT_C"/>
</dbReference>
<dbReference type="SUPFAM" id="SSF101790">
    <property type="entry name" value="Aminomethyltransferase beta-barrel domain"/>
    <property type="match status" value="1"/>
</dbReference>
<comment type="similarity">
    <text evidence="1">Belongs to the GcvT family.</text>
</comment>
<dbReference type="Pfam" id="PF16350">
    <property type="entry name" value="FAO_M"/>
    <property type="match status" value="1"/>
</dbReference>
<proteinExistence type="inferred from homology"/>
<evidence type="ECO:0000256" key="1">
    <source>
        <dbReference type="ARBA" id="ARBA00008609"/>
    </source>
</evidence>
<dbReference type="InterPro" id="IPR032503">
    <property type="entry name" value="FAO_M"/>
</dbReference>
<sequence length="792" mass="87219">MSRILISRYIIKNAVQHRNFSKSSLAAANVNKLAVDDSNVRVNKNLPEVASTVIIGGGAIGCSIAYHLTKLGHKGVVLLEKTELTAGSTWHAAGLTALYHPTPNIKRINYYSINLYAQLEAETGQNVGFHQPGSIRLATSPVRVDEFRFQMSRQSHKDAPQKIIEPDEIHKLCPILNMDGILAGLFNPNDGHIDPYSLSQALASGARKRGAEIYLDAEVVGLEPLSSVHPKAPNGWEVHTANSGSIIAKRVINAAGFWAREVGKLSGLNPELPLVPVEHQYAVTAPIPEVKEFMKNENGPPKEIPVLRHLDGSFYLRQERSGLLIGPYEKQESMKLRDDWALSGVPVGFGKELFQPDLDRLAPHLEIAMKLIPCLADASIPTVVSGPITYTPDLLPMVGPSMLPNMWLAVGFGYGIIHAGGIGHYLANWINNGEPPFELNELDPLRFSNWTDLRYTFAKARESYGMNNAVPYPHEERLAGRPTTRLSGAHNHLLSRGAHMDFHSGWEQPSWFAFPSQEGYHRPEYKPSFRRTNWHEPVQRECALVKEAVGIIDLSPFAKFRLTGDDSTILLDEITANKVPNPGRAVVTHCLTRAGTVYAELTVTSLPSPEPRYLIVTGSGSELHDLRWLNEMAYLNKRDVTLENLTDDYGCLSIAGPKSEKLLSNLVDNGSLPKFPFMSVKEESFIGKEALLKKVGQGLQKTLVYLVVDSKDVDPMGDEAVWSSGKVIGNTTSGCFSHALGKPLAFAYVPPFLSTPGTKVQVELLGDLHTATVLKDPVMETYPQRMLKAKNV</sequence>
<dbReference type="SUPFAM" id="SSF54373">
    <property type="entry name" value="FAD-linked reductases, C-terminal domain"/>
    <property type="match status" value="1"/>
</dbReference>
<evidence type="ECO:0000259" key="5">
    <source>
        <dbReference type="Pfam" id="PF16350"/>
    </source>
</evidence>
<keyword evidence="7" id="KW-1185">Reference proteome</keyword>
<feature type="domain" description="GCVT N-terminal" evidence="3">
    <location>
        <begin position="490"/>
        <end position="696"/>
    </location>
</feature>
<dbReference type="Gene3D" id="3.30.70.1400">
    <property type="entry name" value="Aminomethyltransferase beta-barrel domains"/>
    <property type="match status" value="1"/>
</dbReference>
<dbReference type="InterPro" id="IPR029043">
    <property type="entry name" value="GcvT/YgfZ_C"/>
</dbReference>
<gene>
    <name evidence="6" type="ORF">J437_LFUL004012</name>
</gene>
<evidence type="ECO:0008006" key="8">
    <source>
        <dbReference type="Google" id="ProtNLM"/>
    </source>
</evidence>
<dbReference type="SUPFAM" id="SSF103025">
    <property type="entry name" value="Folate-binding domain"/>
    <property type="match status" value="1"/>
</dbReference>
<dbReference type="InterPro" id="IPR027266">
    <property type="entry name" value="TrmE/GcvT-like"/>
</dbReference>
<dbReference type="Gene3D" id="3.30.9.10">
    <property type="entry name" value="D-Amino Acid Oxidase, subunit A, domain 2"/>
    <property type="match status" value="1"/>
</dbReference>
<dbReference type="InterPro" id="IPR006222">
    <property type="entry name" value="GCVT_N"/>
</dbReference>
<reference evidence="6" key="2">
    <citation type="submission" date="2017-10" db="EMBL/GenBank/DDBJ databases">
        <title>Ladona fulva Genome sequencing and assembly.</title>
        <authorList>
            <person name="Murali S."/>
            <person name="Richards S."/>
            <person name="Bandaranaike D."/>
            <person name="Bellair M."/>
            <person name="Blankenburg K."/>
            <person name="Chao H."/>
            <person name="Dinh H."/>
            <person name="Doddapaneni H."/>
            <person name="Dugan-Rocha S."/>
            <person name="Elkadiri S."/>
            <person name="Gnanaolivu R."/>
            <person name="Hernandez B."/>
            <person name="Skinner E."/>
            <person name="Javaid M."/>
            <person name="Lee S."/>
            <person name="Li M."/>
            <person name="Ming W."/>
            <person name="Munidasa M."/>
            <person name="Muniz J."/>
            <person name="Nguyen L."/>
            <person name="Hughes D."/>
            <person name="Osuji N."/>
            <person name="Pu L.-L."/>
            <person name="Puazo M."/>
            <person name="Qu C."/>
            <person name="Quiroz J."/>
            <person name="Raj R."/>
            <person name="Weissenberger G."/>
            <person name="Xin Y."/>
            <person name="Zou X."/>
            <person name="Han Y."/>
            <person name="Worley K."/>
            <person name="Muzny D."/>
            <person name="Gibbs R."/>
        </authorList>
    </citation>
    <scope>NUCLEOTIDE SEQUENCE</scope>
    <source>
        <strain evidence="6">Sampled in the wild</strain>
    </source>
</reference>
<comment type="caution">
    <text evidence="6">The sequence shown here is derived from an EMBL/GenBank/DDBJ whole genome shotgun (WGS) entry which is preliminary data.</text>
</comment>
<reference evidence="6" key="1">
    <citation type="submission" date="2013-04" db="EMBL/GenBank/DDBJ databases">
        <authorList>
            <person name="Qu J."/>
            <person name="Murali S.C."/>
            <person name="Bandaranaike D."/>
            <person name="Bellair M."/>
            <person name="Blankenburg K."/>
            <person name="Chao H."/>
            <person name="Dinh H."/>
            <person name="Doddapaneni H."/>
            <person name="Downs B."/>
            <person name="Dugan-Rocha S."/>
            <person name="Elkadiri S."/>
            <person name="Gnanaolivu R.D."/>
            <person name="Hernandez B."/>
            <person name="Javaid M."/>
            <person name="Jayaseelan J.C."/>
            <person name="Lee S."/>
            <person name="Li M."/>
            <person name="Ming W."/>
            <person name="Munidasa M."/>
            <person name="Muniz J."/>
            <person name="Nguyen L."/>
            <person name="Ongeri F."/>
            <person name="Osuji N."/>
            <person name="Pu L.-L."/>
            <person name="Puazo M."/>
            <person name="Qu C."/>
            <person name="Quiroz J."/>
            <person name="Raj R."/>
            <person name="Weissenberger G."/>
            <person name="Xin Y."/>
            <person name="Zou X."/>
            <person name="Han Y."/>
            <person name="Richards S."/>
            <person name="Worley K."/>
            <person name="Muzny D."/>
            <person name="Gibbs R."/>
        </authorList>
    </citation>
    <scope>NUCLEOTIDE SEQUENCE</scope>
    <source>
        <strain evidence="6">Sampled in the wild</strain>
    </source>
</reference>
<dbReference type="GO" id="GO:0047865">
    <property type="term" value="F:dimethylglycine dehydrogenase activity"/>
    <property type="evidence" value="ECO:0007669"/>
    <property type="project" value="TreeGrafter"/>
</dbReference>
<dbReference type="Gene3D" id="3.50.50.60">
    <property type="entry name" value="FAD/NAD(P)-binding domain"/>
    <property type="match status" value="1"/>
</dbReference>
<dbReference type="InterPro" id="IPR036188">
    <property type="entry name" value="FAD/NAD-bd_sf"/>
</dbReference>
<evidence type="ECO:0000259" key="2">
    <source>
        <dbReference type="Pfam" id="PF01266"/>
    </source>
</evidence>
<accession>A0A8K0NWD5</accession>